<name>A0A0R0CI97_9GAMM</name>
<dbReference type="EMBL" id="LDJI01000012">
    <property type="protein sequence ID" value="KRG64728.1"/>
    <property type="molecule type" value="Genomic_DNA"/>
</dbReference>
<organism evidence="3 4">
    <name type="scientific">Stenotrophomonas humi</name>
    <dbReference type="NCBI Taxonomy" id="405444"/>
    <lineage>
        <taxon>Bacteria</taxon>
        <taxon>Pseudomonadati</taxon>
        <taxon>Pseudomonadota</taxon>
        <taxon>Gammaproteobacteria</taxon>
        <taxon>Lysobacterales</taxon>
        <taxon>Lysobacteraceae</taxon>
        <taxon>Stenotrophomonas</taxon>
    </lineage>
</organism>
<accession>A0A0R0CI97</accession>
<comment type="caution">
    <text evidence="3">The sequence shown here is derived from an EMBL/GenBank/DDBJ whole genome shotgun (WGS) entry which is preliminary data.</text>
</comment>
<feature type="chain" id="PRO_5006394099" evidence="2">
    <location>
        <begin position="23"/>
        <end position="241"/>
    </location>
</feature>
<evidence type="ECO:0000313" key="4">
    <source>
        <dbReference type="Proteomes" id="UP000050864"/>
    </source>
</evidence>
<keyword evidence="2" id="KW-0732">Signal</keyword>
<sequence length="241" mass="24202">MSLVIFRCATMALVLHATCSSAAAQQQVSPPALSAEQATLTEVTEAVPAIPSGTPVFIEIAEPLASSTHKRGDIFAITLAEPLLLDGVERLPRGTRGTGQIIHAAAARGGGAPGELLIAARTLETAQGPLLLRGFKLGASGEDNTGMALGVSLAAGPFAMFIRGREIVIPAGTRGIAKTKTAPTPATSAPPVAAPGADIEVQGQPSAASAIDQVAASPGNIDATAVPAVTSQPETPVQPKE</sequence>
<evidence type="ECO:0000256" key="1">
    <source>
        <dbReference type="SAM" id="MobiDB-lite"/>
    </source>
</evidence>
<feature type="signal peptide" evidence="2">
    <location>
        <begin position="1"/>
        <end position="22"/>
    </location>
</feature>
<keyword evidence="4" id="KW-1185">Reference proteome</keyword>
<proteinExistence type="predicted"/>
<dbReference type="Proteomes" id="UP000050864">
    <property type="component" value="Unassembled WGS sequence"/>
</dbReference>
<dbReference type="PATRIC" id="fig|405444.3.peg.368"/>
<reference evidence="3 4" key="1">
    <citation type="submission" date="2015-05" db="EMBL/GenBank/DDBJ databases">
        <title>Genome sequencing and analysis of members of genus Stenotrophomonas.</title>
        <authorList>
            <person name="Patil P.P."/>
            <person name="Midha S."/>
            <person name="Patil P.B."/>
        </authorList>
    </citation>
    <scope>NUCLEOTIDE SEQUENCE [LARGE SCALE GENOMIC DNA]</scope>
    <source>
        <strain evidence="3 4">DSM 18929</strain>
    </source>
</reference>
<gene>
    <name evidence="3" type="ORF">ABB26_06815</name>
</gene>
<feature type="region of interest" description="Disordered" evidence="1">
    <location>
        <begin position="222"/>
        <end position="241"/>
    </location>
</feature>
<protein>
    <submittedName>
        <fullName evidence="3">Uncharacterized protein</fullName>
    </submittedName>
</protein>
<evidence type="ECO:0000313" key="3">
    <source>
        <dbReference type="EMBL" id="KRG64728.1"/>
    </source>
</evidence>
<dbReference type="AlphaFoldDB" id="A0A0R0CI97"/>
<evidence type="ECO:0000256" key="2">
    <source>
        <dbReference type="SAM" id="SignalP"/>
    </source>
</evidence>